<dbReference type="Pfam" id="PF05145">
    <property type="entry name" value="AbrB"/>
    <property type="match status" value="1"/>
</dbReference>
<gene>
    <name evidence="2" type="ORF">NOI20_03075</name>
</gene>
<dbReference type="Proteomes" id="UP001227162">
    <property type="component" value="Unassembled WGS sequence"/>
</dbReference>
<dbReference type="NCBIfam" id="TIGR03082">
    <property type="entry name" value="Gneg_AbrB_dup"/>
    <property type="match status" value="1"/>
</dbReference>
<name>A0AAJ1X510_9RHOB</name>
<dbReference type="RefSeq" id="WP_317624686.1">
    <property type="nucleotide sequence ID" value="NZ_JANFFA010000001.1"/>
</dbReference>
<evidence type="ECO:0000313" key="3">
    <source>
        <dbReference type="Proteomes" id="UP001227162"/>
    </source>
</evidence>
<accession>A0AAJ1X510</accession>
<dbReference type="GO" id="GO:0016020">
    <property type="term" value="C:membrane"/>
    <property type="evidence" value="ECO:0007669"/>
    <property type="project" value="InterPro"/>
</dbReference>
<dbReference type="InterPro" id="IPR007820">
    <property type="entry name" value="AbrB_fam"/>
</dbReference>
<evidence type="ECO:0000256" key="1">
    <source>
        <dbReference type="SAM" id="Phobius"/>
    </source>
</evidence>
<keyword evidence="1" id="KW-1133">Transmembrane helix</keyword>
<evidence type="ECO:0000313" key="2">
    <source>
        <dbReference type="EMBL" id="MDQ2093084.1"/>
    </source>
</evidence>
<keyword evidence="1" id="KW-0812">Transmembrane</keyword>
<feature type="transmembrane region" description="Helical" evidence="1">
    <location>
        <begin position="214"/>
        <end position="232"/>
    </location>
</feature>
<comment type="caution">
    <text evidence="2">The sequence shown here is derived from an EMBL/GenBank/DDBJ whole genome shotgun (WGS) entry which is preliminary data.</text>
</comment>
<feature type="transmembrane region" description="Helical" evidence="1">
    <location>
        <begin position="324"/>
        <end position="345"/>
    </location>
</feature>
<reference evidence="2" key="2">
    <citation type="submission" date="2023-04" db="EMBL/GenBank/DDBJ databases">
        <title>'Rhodoalgimonas zhirmunskyi' gen. nov., isolated from a red alga.</title>
        <authorList>
            <person name="Nedashkovskaya O.I."/>
            <person name="Otstavnykh N.Y."/>
            <person name="Bystritskaya E.P."/>
            <person name="Balabanova L.A."/>
            <person name="Isaeva M.P."/>
        </authorList>
    </citation>
    <scope>NUCLEOTIDE SEQUENCE</scope>
    <source>
        <strain evidence="2">10Alg 79</strain>
    </source>
</reference>
<dbReference type="AlphaFoldDB" id="A0AAJ1X510"/>
<dbReference type="PANTHER" id="PTHR38457:SF1">
    <property type="entry name" value="REGULATOR ABRB-RELATED"/>
    <property type="match status" value="1"/>
</dbReference>
<sequence>MSFLRTALYSVIFCLLGGAAGAAASMLPLPLPYLLGPLTLTAVLSIAFPRTIPAGYSFPQEYRTLFVSIIGILIGTQVRPELLAEAPLMLISLAGVALFVPLAQAWNYWVFRRLGGYDPATAFYSGAPGGLIESITMGEAAGANISLLITQQFLRIITVIALVPLGLSLWHGEPVGSAAGAGTTADAIPLLAVPIVIATAAAGLFLGRLIRLPAWQLTGAMLLSAGASLAGMPLAVPGWLVALSQVIVGTALGLRFAGISRSMMLRGIGLSFASVVGMLSLGAGFALALRGLTGQDFEVLLITFAPGGINEMALIALSLHANPAFVTIHHIFRITITVLGMGAFARRLKRTTSEAQPKGPT</sequence>
<protein>
    <submittedName>
        <fullName evidence="2">AbrB family transcriptional regulator</fullName>
    </submittedName>
</protein>
<dbReference type="EMBL" id="JANFFA010000001">
    <property type="protein sequence ID" value="MDQ2093084.1"/>
    <property type="molecule type" value="Genomic_DNA"/>
</dbReference>
<keyword evidence="3" id="KW-1185">Reference proteome</keyword>
<proteinExistence type="predicted"/>
<feature type="transmembrane region" description="Helical" evidence="1">
    <location>
        <begin position="187"/>
        <end position="207"/>
    </location>
</feature>
<dbReference type="InterPro" id="IPR017516">
    <property type="entry name" value="AbrB_dup"/>
</dbReference>
<feature type="transmembrane region" description="Helical" evidence="1">
    <location>
        <begin position="86"/>
        <end position="109"/>
    </location>
</feature>
<reference evidence="2" key="1">
    <citation type="submission" date="2022-07" db="EMBL/GenBank/DDBJ databases">
        <authorList>
            <person name="Otstavnykh N."/>
            <person name="Isaeva M."/>
            <person name="Bystritskaya E."/>
        </authorList>
    </citation>
    <scope>NUCLEOTIDE SEQUENCE</scope>
    <source>
        <strain evidence="2">10Alg 79</strain>
    </source>
</reference>
<dbReference type="PIRSF" id="PIRSF038991">
    <property type="entry name" value="Protein_AbrB"/>
    <property type="match status" value="1"/>
</dbReference>
<feature type="transmembrane region" description="Helical" evidence="1">
    <location>
        <begin position="153"/>
        <end position="172"/>
    </location>
</feature>
<dbReference type="GO" id="GO:0010468">
    <property type="term" value="P:regulation of gene expression"/>
    <property type="evidence" value="ECO:0007669"/>
    <property type="project" value="InterPro"/>
</dbReference>
<feature type="transmembrane region" description="Helical" evidence="1">
    <location>
        <begin position="269"/>
        <end position="289"/>
    </location>
</feature>
<organism evidence="2 3">
    <name type="scientific">Rhodalgimonas zhirmunskyi</name>
    <dbReference type="NCBI Taxonomy" id="2964767"/>
    <lineage>
        <taxon>Bacteria</taxon>
        <taxon>Pseudomonadati</taxon>
        <taxon>Pseudomonadota</taxon>
        <taxon>Alphaproteobacteria</taxon>
        <taxon>Rhodobacterales</taxon>
        <taxon>Roseobacteraceae</taxon>
        <taxon>Rhodalgimonas</taxon>
    </lineage>
</organism>
<dbReference type="PANTHER" id="PTHR38457">
    <property type="entry name" value="REGULATOR ABRB-RELATED"/>
    <property type="match status" value="1"/>
</dbReference>
<keyword evidence="1" id="KW-0472">Membrane</keyword>